<dbReference type="PANTHER" id="PTHR30294">
    <property type="entry name" value="MEMBRANE COMPONENT OF ABC TRANSPORTER YHHJ-RELATED"/>
    <property type="match status" value="1"/>
</dbReference>
<name>A0A1H7YBR0_9PAST</name>
<evidence type="ECO:0000256" key="8">
    <source>
        <dbReference type="SAM" id="Phobius"/>
    </source>
</evidence>
<dbReference type="AlphaFoldDB" id="A0A1H7YBR0"/>
<dbReference type="InterPro" id="IPR047817">
    <property type="entry name" value="ABC2_TM_bact-type"/>
</dbReference>
<dbReference type="EMBL" id="JASAVS010000018">
    <property type="protein sequence ID" value="MDP8085884.1"/>
    <property type="molecule type" value="Genomic_DNA"/>
</dbReference>
<feature type="transmembrane region" description="Helical" evidence="8">
    <location>
        <begin position="28"/>
        <end position="48"/>
    </location>
</feature>
<evidence type="ECO:0000313" key="12">
    <source>
        <dbReference type="Proteomes" id="UP000198883"/>
    </source>
</evidence>
<keyword evidence="13" id="KW-1185">Reference proteome</keyword>
<dbReference type="EMBL" id="FOBN01000017">
    <property type="protein sequence ID" value="SEM42629.1"/>
    <property type="molecule type" value="Genomic_DNA"/>
</dbReference>
<dbReference type="Gene3D" id="3.40.1710.10">
    <property type="entry name" value="abc type-2 transporter like domain"/>
    <property type="match status" value="1"/>
</dbReference>
<dbReference type="GeneID" id="83544652"/>
<feature type="transmembrane region" description="Helical" evidence="8">
    <location>
        <begin position="185"/>
        <end position="206"/>
    </location>
</feature>
<evidence type="ECO:0000256" key="7">
    <source>
        <dbReference type="ARBA" id="ARBA00023136"/>
    </source>
</evidence>
<dbReference type="InterPro" id="IPR051449">
    <property type="entry name" value="ABC-2_transporter_component"/>
</dbReference>
<evidence type="ECO:0000256" key="3">
    <source>
        <dbReference type="ARBA" id="ARBA00022448"/>
    </source>
</evidence>
<dbReference type="RefSeq" id="WP_176673486.1">
    <property type="nucleotide sequence ID" value="NZ_CP016180.1"/>
</dbReference>
<evidence type="ECO:0000256" key="4">
    <source>
        <dbReference type="ARBA" id="ARBA00022475"/>
    </source>
</evidence>
<evidence type="ECO:0000256" key="5">
    <source>
        <dbReference type="ARBA" id="ARBA00022692"/>
    </source>
</evidence>
<evidence type="ECO:0000256" key="2">
    <source>
        <dbReference type="ARBA" id="ARBA00007783"/>
    </source>
</evidence>
<accession>A0A1H7YBR0</accession>
<dbReference type="InterPro" id="IPR013525">
    <property type="entry name" value="ABC2_TM"/>
</dbReference>
<dbReference type="PANTHER" id="PTHR30294:SF29">
    <property type="entry name" value="MULTIDRUG ABC TRANSPORTER PERMEASE YBHS-RELATED"/>
    <property type="match status" value="1"/>
</dbReference>
<dbReference type="GO" id="GO:0140359">
    <property type="term" value="F:ABC-type transporter activity"/>
    <property type="evidence" value="ECO:0007669"/>
    <property type="project" value="InterPro"/>
</dbReference>
<reference evidence="11" key="2">
    <citation type="submission" date="2016-10" db="EMBL/GenBank/DDBJ databases">
        <authorList>
            <person name="de Groot N.N."/>
        </authorList>
    </citation>
    <scope>NUCLEOTIDE SEQUENCE [LARGE SCALE GENOMIC DNA]</scope>
    <source>
        <strain evidence="11">DSM 24204</strain>
    </source>
</reference>
<keyword evidence="7 8" id="KW-0472">Membrane</keyword>
<feature type="transmembrane region" description="Helical" evidence="8">
    <location>
        <begin position="350"/>
        <end position="371"/>
    </location>
</feature>
<organism evidence="11 12">
    <name type="scientific">Phocoenobacter skyensis</name>
    <dbReference type="NCBI Taxonomy" id="97481"/>
    <lineage>
        <taxon>Bacteria</taxon>
        <taxon>Pseudomonadati</taxon>
        <taxon>Pseudomonadota</taxon>
        <taxon>Gammaproteobacteria</taxon>
        <taxon>Pasteurellales</taxon>
        <taxon>Pasteurellaceae</taxon>
        <taxon>Phocoenobacter</taxon>
    </lineage>
</organism>
<keyword evidence="3" id="KW-0813">Transport</keyword>
<evidence type="ECO:0000313" key="11">
    <source>
        <dbReference type="EMBL" id="SEM42629.1"/>
    </source>
</evidence>
<dbReference type="Proteomes" id="UP000198883">
    <property type="component" value="Unassembled WGS sequence"/>
</dbReference>
<keyword evidence="6 8" id="KW-1133">Transmembrane helix</keyword>
<dbReference type="PROSITE" id="PS51012">
    <property type="entry name" value="ABC_TM2"/>
    <property type="match status" value="1"/>
</dbReference>
<gene>
    <name evidence="10" type="ORF">QJT92_08120</name>
    <name evidence="11" type="ORF">SAMN05444853_11722</name>
</gene>
<reference evidence="12" key="1">
    <citation type="submission" date="2016-10" db="EMBL/GenBank/DDBJ databases">
        <authorList>
            <person name="Varghese N."/>
            <person name="Submissions S."/>
        </authorList>
    </citation>
    <scope>NUCLEOTIDE SEQUENCE [LARGE SCALE GENOMIC DNA]</scope>
    <source>
        <strain evidence="12">DSM 24204</strain>
    </source>
</reference>
<dbReference type="Proteomes" id="UP001224812">
    <property type="component" value="Unassembled WGS sequence"/>
</dbReference>
<sequence length="378" mass="42360">MKNSFRSVLARIGAMVYKEWQQMRRDRLTFGMLIGIPVIQLILFGYAVNLQPKHLPLAVHSEEHTDITRSIIATMTHSDYFDLVIEEPNASKTTALLQAGKVNYVLSIPAGFSQAVVRGERPSLLLEIDASDPATSGVGAYFSGMITYALQPFMNDPRQIPPTVSPVNIVVHNVFNSQLETRFNVVPGLLGVIITMTGIMITAITMTRERERGTMENLLAMPVRPFEVMIGKVIPYIMVGLLQSLMIIGAALWLFNVPFIGDTTVLIAGLLLFLFTNLTLGFTFSTIATSQLQALQMTFFFFLPSIMLSGFMFTFRGMPIWAQYLGEVLPLTHFLRIIRGVMLKDASWQMLIAEFGAILVFWLFSISIAMLRYKRTLN</sequence>
<evidence type="ECO:0000259" key="9">
    <source>
        <dbReference type="PROSITE" id="PS51012"/>
    </source>
</evidence>
<feature type="domain" description="ABC transmembrane type-2" evidence="9">
    <location>
        <begin position="143"/>
        <end position="376"/>
    </location>
</feature>
<feature type="transmembrane region" description="Helical" evidence="8">
    <location>
        <begin position="267"/>
        <end position="287"/>
    </location>
</feature>
<evidence type="ECO:0000256" key="1">
    <source>
        <dbReference type="ARBA" id="ARBA00004651"/>
    </source>
</evidence>
<comment type="subcellular location">
    <subcellularLocation>
        <location evidence="1">Cell membrane</location>
        <topology evidence="1">Multi-pass membrane protein</topology>
    </subcellularLocation>
</comment>
<dbReference type="GO" id="GO:0005886">
    <property type="term" value="C:plasma membrane"/>
    <property type="evidence" value="ECO:0007669"/>
    <property type="project" value="UniProtKB-SubCell"/>
</dbReference>
<comment type="similarity">
    <text evidence="2">Belongs to the ABC-2 integral membrane protein family.</text>
</comment>
<keyword evidence="4" id="KW-1003">Cell membrane</keyword>
<protein>
    <submittedName>
        <fullName evidence="10">ABC transporter permease</fullName>
    </submittedName>
    <submittedName>
        <fullName evidence="11">ABC-2 type transport system permease protein</fullName>
    </submittedName>
</protein>
<feature type="transmembrane region" description="Helical" evidence="8">
    <location>
        <begin position="233"/>
        <end position="255"/>
    </location>
</feature>
<reference evidence="10 13" key="3">
    <citation type="journal article" date="2023" name="Front. Microbiol.">
        <title>Phylogeography and host specificity of Pasteurellaceae pathogenic to sea-farmed fish in the north-east Atlantic.</title>
        <authorList>
            <person name="Gulla S."/>
            <person name="Colquhoun D.J."/>
            <person name="Olsen A.B."/>
            <person name="Spilsberg B."/>
            <person name="Lagesen K."/>
            <person name="Aakesson C.P."/>
            <person name="Strom S."/>
            <person name="Manji F."/>
            <person name="Birkbeck T.H."/>
            <person name="Nilsen H.K."/>
        </authorList>
    </citation>
    <scope>NUCLEOTIDE SEQUENCE [LARGE SCALE GENOMIC DNA]</scope>
    <source>
        <strain evidence="10 13">VIO11850</strain>
    </source>
</reference>
<feature type="transmembrane region" description="Helical" evidence="8">
    <location>
        <begin position="294"/>
        <end position="315"/>
    </location>
</feature>
<dbReference type="STRING" id="97481.SAMN05444853_11722"/>
<evidence type="ECO:0000313" key="13">
    <source>
        <dbReference type="Proteomes" id="UP001224812"/>
    </source>
</evidence>
<evidence type="ECO:0000313" key="10">
    <source>
        <dbReference type="EMBL" id="MDP8085884.1"/>
    </source>
</evidence>
<evidence type="ECO:0000256" key="6">
    <source>
        <dbReference type="ARBA" id="ARBA00022989"/>
    </source>
</evidence>
<keyword evidence="5 8" id="KW-0812">Transmembrane</keyword>
<dbReference type="Pfam" id="PF12698">
    <property type="entry name" value="ABC2_membrane_3"/>
    <property type="match status" value="1"/>
</dbReference>
<proteinExistence type="inferred from homology"/>